<gene>
    <name evidence="4" type="ORF">RJ640_016007</name>
</gene>
<dbReference type="Pfam" id="PF04195">
    <property type="entry name" value="Transposase_28"/>
    <property type="match status" value="1"/>
</dbReference>
<protein>
    <recommendedName>
        <fullName evidence="3">Transposase (putative) gypsy type domain-containing protein</fullName>
    </recommendedName>
</protein>
<reference evidence="4" key="1">
    <citation type="submission" date="2022-12" db="EMBL/GenBank/DDBJ databases">
        <title>Draft genome assemblies for two species of Escallonia (Escalloniales).</title>
        <authorList>
            <person name="Chanderbali A."/>
            <person name="Dervinis C."/>
            <person name="Anghel I."/>
            <person name="Soltis D."/>
            <person name="Soltis P."/>
            <person name="Zapata F."/>
        </authorList>
    </citation>
    <scope>NUCLEOTIDE SEQUENCE</scope>
    <source>
        <strain evidence="4">UCBG92.1500</strain>
        <tissue evidence="4">Leaf</tissue>
    </source>
</reference>
<evidence type="ECO:0000259" key="3">
    <source>
        <dbReference type="Pfam" id="PF04195"/>
    </source>
</evidence>
<dbReference type="AlphaFoldDB" id="A0AA88UIM1"/>
<feature type="coiled-coil region" evidence="1">
    <location>
        <begin position="267"/>
        <end position="322"/>
    </location>
</feature>
<sequence length="409" mass="45854">MSTEDLLELIREYPLPEGWYAHLPGLQEPANYGTKFETGIYEEQVKYRYRLPLHPFALRFFEHYRMAPGQLVPNGWRKLAGLIYLGGPKSNKGWHSRYFFVGRLDKGELPFDKVWNPYCKDFENPGKPTPNNLTKHILSHIKLRGGLSIDEPLSEEQLEWAKIIPPKPIPAGLSIPPPPPAIPSVSSAETVPLEMASGSEKSPQEGFLGVLQKAKGKRKEKQPSAERDDLGMPDSQVSEQHLLHGILPRDKEVFQNQTHETFACSFAQAKREAVKEAQEATHRAEELSKQEEDHLAQITTLEKRLERVKRKASEEVTKARDQGIRDFLDGNAGDEWLKKRTEDGLEIYELGFVKAKEMFAERFPDIPLDDFVLPAIMSLSGDTAMPSEAGDAVASHLPGEGPSSDAPGS</sequence>
<evidence type="ECO:0000313" key="5">
    <source>
        <dbReference type="Proteomes" id="UP001187471"/>
    </source>
</evidence>
<dbReference type="InterPro" id="IPR007321">
    <property type="entry name" value="Transposase_28"/>
</dbReference>
<dbReference type="EMBL" id="JAVXUO010001330">
    <property type="protein sequence ID" value="KAK2983383.1"/>
    <property type="molecule type" value="Genomic_DNA"/>
</dbReference>
<comment type="caution">
    <text evidence="4">The sequence shown here is derived from an EMBL/GenBank/DDBJ whole genome shotgun (WGS) entry which is preliminary data.</text>
</comment>
<accession>A0AA88UIM1</accession>
<proteinExistence type="predicted"/>
<feature type="compositionally biased region" description="Basic and acidic residues" evidence="2">
    <location>
        <begin position="221"/>
        <end position="230"/>
    </location>
</feature>
<name>A0AA88UIM1_9ASTE</name>
<keyword evidence="1" id="KW-0175">Coiled coil</keyword>
<feature type="domain" description="Transposase (putative) gypsy type" evidence="3">
    <location>
        <begin position="49"/>
        <end position="85"/>
    </location>
</feature>
<evidence type="ECO:0000313" key="4">
    <source>
        <dbReference type="EMBL" id="KAK2983383.1"/>
    </source>
</evidence>
<dbReference type="Proteomes" id="UP001187471">
    <property type="component" value="Unassembled WGS sequence"/>
</dbReference>
<feature type="region of interest" description="Disordered" evidence="2">
    <location>
        <begin position="382"/>
        <end position="409"/>
    </location>
</feature>
<organism evidence="4 5">
    <name type="scientific">Escallonia rubra</name>
    <dbReference type="NCBI Taxonomy" id="112253"/>
    <lineage>
        <taxon>Eukaryota</taxon>
        <taxon>Viridiplantae</taxon>
        <taxon>Streptophyta</taxon>
        <taxon>Embryophyta</taxon>
        <taxon>Tracheophyta</taxon>
        <taxon>Spermatophyta</taxon>
        <taxon>Magnoliopsida</taxon>
        <taxon>eudicotyledons</taxon>
        <taxon>Gunneridae</taxon>
        <taxon>Pentapetalae</taxon>
        <taxon>asterids</taxon>
        <taxon>campanulids</taxon>
        <taxon>Escalloniales</taxon>
        <taxon>Escalloniaceae</taxon>
        <taxon>Escallonia</taxon>
    </lineage>
</organism>
<keyword evidence="5" id="KW-1185">Reference proteome</keyword>
<feature type="region of interest" description="Disordered" evidence="2">
    <location>
        <begin position="213"/>
        <end position="234"/>
    </location>
</feature>
<evidence type="ECO:0000256" key="2">
    <source>
        <dbReference type="SAM" id="MobiDB-lite"/>
    </source>
</evidence>
<evidence type="ECO:0000256" key="1">
    <source>
        <dbReference type="SAM" id="Coils"/>
    </source>
</evidence>